<dbReference type="Proteomes" id="UP000510686">
    <property type="component" value="Chromosome 6"/>
</dbReference>
<gene>
    <name evidence="2" type="ORF">G6M90_00g104580</name>
</gene>
<protein>
    <submittedName>
        <fullName evidence="2">Uncharacterized protein</fullName>
    </submittedName>
</protein>
<sequence length="263" mass="28825">MDAGRGSRGTASDEDYEDGLYTDYSHNGEVEDEHGTYPYGIRRYLDDPQSPLHRLHLASFSDSERYAPVPGQMPSWRIQDGVESTHPLRRLRPSRASDIEHQDRRRQSTSTVHSSPSHQQSVSSRSPSLVSLHPARSSDPDSREPPSSYQTTTPAPYQPPPENVAADELAGPDHGEDQAGGHGGGPGIDGPDMSMSEATTGGGSADQQAAFWGPYQSIPISGPFVIDDLDFDPLEPSDWDKNFNLEMIDDDFEAFEQQDDAAQ</sequence>
<dbReference type="KEGG" id="mbrn:26245701"/>
<feature type="compositionally biased region" description="Low complexity" evidence="1">
    <location>
        <begin position="108"/>
        <end position="135"/>
    </location>
</feature>
<evidence type="ECO:0000313" key="2">
    <source>
        <dbReference type="EMBL" id="QLI73455.1"/>
    </source>
</evidence>
<dbReference type="EMBL" id="CP058937">
    <property type="protein sequence ID" value="QLI73455.1"/>
    <property type="molecule type" value="Genomic_DNA"/>
</dbReference>
<evidence type="ECO:0000256" key="1">
    <source>
        <dbReference type="SAM" id="MobiDB-lite"/>
    </source>
</evidence>
<feature type="compositionally biased region" description="Basic and acidic residues" evidence="1">
    <location>
        <begin position="26"/>
        <end position="35"/>
    </location>
</feature>
<feature type="region of interest" description="Disordered" evidence="1">
    <location>
        <begin position="1"/>
        <end position="47"/>
    </location>
</feature>
<accession>A0A7D5V310</accession>
<feature type="compositionally biased region" description="Basic and acidic residues" evidence="1">
    <location>
        <begin position="95"/>
        <end position="106"/>
    </location>
</feature>
<dbReference type="RefSeq" id="XP_014541451.1">
    <property type="nucleotide sequence ID" value="XM_014685965.1"/>
</dbReference>
<organism evidence="2 3">
    <name type="scientific">Metarhizium brunneum</name>
    <dbReference type="NCBI Taxonomy" id="500148"/>
    <lineage>
        <taxon>Eukaryota</taxon>
        <taxon>Fungi</taxon>
        <taxon>Dikarya</taxon>
        <taxon>Ascomycota</taxon>
        <taxon>Pezizomycotina</taxon>
        <taxon>Sordariomycetes</taxon>
        <taxon>Hypocreomycetidae</taxon>
        <taxon>Hypocreales</taxon>
        <taxon>Clavicipitaceae</taxon>
        <taxon>Metarhizium</taxon>
    </lineage>
</organism>
<dbReference type="AlphaFoldDB" id="A0A7D5V310"/>
<dbReference type="GeneID" id="26245701"/>
<keyword evidence="3" id="KW-1185">Reference proteome</keyword>
<feature type="compositionally biased region" description="Low complexity" evidence="1">
    <location>
        <begin position="145"/>
        <end position="155"/>
    </location>
</feature>
<evidence type="ECO:0000313" key="3">
    <source>
        <dbReference type="Proteomes" id="UP000510686"/>
    </source>
</evidence>
<reference evidence="2 3" key="1">
    <citation type="submission" date="2020-07" db="EMBL/GenBank/DDBJ databases">
        <title>Telomere length de novo assembly of all 7 chromosomes of the fungus, Metarhizium brunneum, using a novel assembly pipeline.</title>
        <authorList>
            <person name="Saud z."/>
            <person name="Kortsinoglou A."/>
            <person name="Kouvelis V.N."/>
            <person name="Butt T.M."/>
        </authorList>
    </citation>
    <scope>NUCLEOTIDE SEQUENCE [LARGE SCALE GENOMIC DNA]</scope>
    <source>
        <strain evidence="2 3">4556</strain>
    </source>
</reference>
<feature type="region of interest" description="Disordered" evidence="1">
    <location>
        <begin position="59"/>
        <end position="217"/>
    </location>
</feature>
<dbReference type="OrthoDB" id="10371688at2759"/>
<name>A0A7D5V310_9HYPO</name>
<proteinExistence type="predicted"/>